<proteinExistence type="predicted"/>
<dbReference type="OrthoDB" id="10310847at2759"/>
<sequence>MAFNCISAPLAINRIDNLHLQFVIKVSTCGSSNKIGFAEGCLDIDLYHCKFLSMGLNVTC</sequence>
<reference evidence="2" key="1">
    <citation type="submission" date="2016-06" db="EMBL/GenBank/DDBJ databases">
        <title>Parallel loss of symbiosis genes in relatives of nitrogen-fixing non-legume Parasponia.</title>
        <authorList>
            <person name="Van Velzen R."/>
            <person name="Holmer R."/>
            <person name="Bu F."/>
            <person name="Rutten L."/>
            <person name="Van Zeijl A."/>
            <person name="Liu W."/>
            <person name="Santuari L."/>
            <person name="Cao Q."/>
            <person name="Sharma T."/>
            <person name="Shen D."/>
            <person name="Roswanjaya Y."/>
            <person name="Wardhani T."/>
            <person name="Kalhor M.S."/>
            <person name="Jansen J."/>
            <person name="Van den Hoogen J."/>
            <person name="Gungor B."/>
            <person name="Hartog M."/>
            <person name="Hontelez J."/>
            <person name="Verver J."/>
            <person name="Yang W.-C."/>
            <person name="Schijlen E."/>
            <person name="Repin R."/>
            <person name="Schilthuizen M."/>
            <person name="Schranz E."/>
            <person name="Heidstra R."/>
            <person name="Miyata K."/>
            <person name="Fedorova E."/>
            <person name="Kohlen W."/>
            <person name="Bisseling T."/>
            <person name="Smit S."/>
            <person name="Geurts R."/>
        </authorList>
    </citation>
    <scope>NUCLEOTIDE SEQUENCE [LARGE SCALE GENOMIC DNA]</scope>
    <source>
        <strain evidence="2">cv. WU1-14</strain>
    </source>
</reference>
<organism evidence="1 2">
    <name type="scientific">Parasponia andersonii</name>
    <name type="common">Sponia andersonii</name>
    <dbReference type="NCBI Taxonomy" id="3476"/>
    <lineage>
        <taxon>Eukaryota</taxon>
        <taxon>Viridiplantae</taxon>
        <taxon>Streptophyta</taxon>
        <taxon>Embryophyta</taxon>
        <taxon>Tracheophyta</taxon>
        <taxon>Spermatophyta</taxon>
        <taxon>Magnoliopsida</taxon>
        <taxon>eudicotyledons</taxon>
        <taxon>Gunneridae</taxon>
        <taxon>Pentapetalae</taxon>
        <taxon>rosids</taxon>
        <taxon>fabids</taxon>
        <taxon>Rosales</taxon>
        <taxon>Cannabaceae</taxon>
        <taxon>Parasponia</taxon>
    </lineage>
</organism>
<dbReference type="EMBL" id="JXTB01000633">
    <property type="protein sequence ID" value="PON34993.1"/>
    <property type="molecule type" value="Genomic_DNA"/>
</dbReference>
<dbReference type="AlphaFoldDB" id="A0A2P5AEM5"/>
<evidence type="ECO:0000313" key="2">
    <source>
        <dbReference type="Proteomes" id="UP000237105"/>
    </source>
</evidence>
<protein>
    <submittedName>
        <fullName evidence="1">Uncharacterized protein</fullName>
    </submittedName>
</protein>
<comment type="caution">
    <text evidence="1">The sequence shown here is derived from an EMBL/GenBank/DDBJ whole genome shotgun (WGS) entry which is preliminary data.</text>
</comment>
<name>A0A2P5AEM5_PARAD</name>
<dbReference type="Proteomes" id="UP000237105">
    <property type="component" value="Unassembled WGS sequence"/>
</dbReference>
<evidence type="ECO:0000313" key="1">
    <source>
        <dbReference type="EMBL" id="PON34993.1"/>
    </source>
</evidence>
<accession>A0A2P5AEM5</accession>
<keyword evidence="2" id="KW-1185">Reference proteome</keyword>
<gene>
    <name evidence="1" type="ORF">PanWU01x14_339700</name>
</gene>